<evidence type="ECO:0000313" key="2">
    <source>
        <dbReference type="Proteomes" id="UP000009183"/>
    </source>
</evidence>
<dbReference type="HOGENOM" id="CLU_3036317_0_0_1"/>
<name>F6HQ04_VITVI</name>
<evidence type="ECO:0000313" key="1">
    <source>
        <dbReference type="EMBL" id="CCB56760.1"/>
    </source>
</evidence>
<sequence>MHGKGFFLYGAFHVWRTRQREESPYEVYLLVAATQKIENGLGKHLWAWRYISNSA</sequence>
<dbReference type="PaxDb" id="29760-VIT_07s0104g01540.t01"/>
<protein>
    <submittedName>
        <fullName evidence="1">Uncharacterized protein</fullName>
    </submittedName>
</protein>
<proteinExistence type="predicted"/>
<dbReference type="Proteomes" id="UP000009183">
    <property type="component" value="Chromosome 7"/>
</dbReference>
<accession>F6HQ04</accession>
<reference evidence="2" key="1">
    <citation type="journal article" date="2007" name="Nature">
        <title>The grapevine genome sequence suggests ancestral hexaploidization in major angiosperm phyla.</title>
        <authorList>
            <consortium name="The French-Italian Public Consortium for Grapevine Genome Characterization."/>
            <person name="Jaillon O."/>
            <person name="Aury J.-M."/>
            <person name="Noel B."/>
            <person name="Policriti A."/>
            <person name="Clepet C."/>
            <person name="Casagrande A."/>
            <person name="Choisne N."/>
            <person name="Aubourg S."/>
            <person name="Vitulo N."/>
            <person name="Jubin C."/>
            <person name="Vezzi A."/>
            <person name="Legeai F."/>
            <person name="Hugueney P."/>
            <person name="Dasilva C."/>
            <person name="Horner D."/>
            <person name="Mica E."/>
            <person name="Jublot D."/>
            <person name="Poulain J."/>
            <person name="Bruyere C."/>
            <person name="Billault A."/>
            <person name="Segurens B."/>
            <person name="Gouyvenoux M."/>
            <person name="Ugarte E."/>
            <person name="Cattonaro F."/>
            <person name="Anthouard V."/>
            <person name="Vico V."/>
            <person name="Del Fabbro C."/>
            <person name="Alaux M."/>
            <person name="Di Gaspero G."/>
            <person name="Dumas V."/>
            <person name="Felice N."/>
            <person name="Paillard S."/>
            <person name="Juman I."/>
            <person name="Moroldo M."/>
            <person name="Scalabrin S."/>
            <person name="Canaguier A."/>
            <person name="Le Clainche I."/>
            <person name="Malacrida G."/>
            <person name="Durand E."/>
            <person name="Pesole G."/>
            <person name="Laucou V."/>
            <person name="Chatelet P."/>
            <person name="Merdinoglu D."/>
            <person name="Delledonne M."/>
            <person name="Pezzotti M."/>
            <person name="Lecharny A."/>
            <person name="Scarpelli C."/>
            <person name="Artiguenave F."/>
            <person name="Pe M.E."/>
            <person name="Valle G."/>
            <person name="Morgante M."/>
            <person name="Caboche M."/>
            <person name="Adam-Blondon A.-F."/>
            <person name="Weissenbach J."/>
            <person name="Quetier F."/>
            <person name="Wincker P."/>
        </authorList>
    </citation>
    <scope>NUCLEOTIDE SEQUENCE [LARGE SCALE GENOMIC DNA]</scope>
    <source>
        <strain evidence="2">cv. Pinot noir / PN40024</strain>
    </source>
</reference>
<gene>
    <name evidence="1" type="ordered locus">VIT_07s0104g01540</name>
</gene>
<organism evidence="1 2">
    <name type="scientific">Vitis vinifera</name>
    <name type="common">Grape</name>
    <dbReference type="NCBI Taxonomy" id="29760"/>
    <lineage>
        <taxon>Eukaryota</taxon>
        <taxon>Viridiplantae</taxon>
        <taxon>Streptophyta</taxon>
        <taxon>Embryophyta</taxon>
        <taxon>Tracheophyta</taxon>
        <taxon>Spermatophyta</taxon>
        <taxon>Magnoliopsida</taxon>
        <taxon>eudicotyledons</taxon>
        <taxon>Gunneridae</taxon>
        <taxon>Pentapetalae</taxon>
        <taxon>rosids</taxon>
        <taxon>Vitales</taxon>
        <taxon>Vitaceae</taxon>
        <taxon>Viteae</taxon>
        <taxon>Vitis</taxon>
    </lineage>
</organism>
<dbReference type="InParanoid" id="F6HQ04"/>
<dbReference type="EMBL" id="FN596005">
    <property type="protein sequence ID" value="CCB56760.1"/>
    <property type="molecule type" value="Genomic_DNA"/>
</dbReference>
<dbReference type="AlphaFoldDB" id="F6HQ04"/>
<keyword evidence="2" id="KW-1185">Reference proteome</keyword>